<dbReference type="PANTHER" id="PTHR34934">
    <property type="entry name" value="FLAVIN-DEPENDENT THYMIDYLATE SYNTHASE"/>
    <property type="match status" value="1"/>
</dbReference>
<dbReference type="PROSITE" id="PS51331">
    <property type="entry name" value="THYX"/>
    <property type="match status" value="2"/>
</dbReference>
<dbReference type="SUPFAM" id="SSF69796">
    <property type="entry name" value="Thymidylate synthase-complementing protein Thy1"/>
    <property type="match status" value="2"/>
</dbReference>
<dbReference type="GO" id="GO:0050660">
    <property type="term" value="F:flavin adenine dinucleotide binding"/>
    <property type="evidence" value="ECO:0007669"/>
    <property type="project" value="InterPro"/>
</dbReference>
<gene>
    <name evidence="1" type="ORF">A3H03_01195</name>
</gene>
<sequence>MSAEQNNKLNIYSLDHLKPEVVAVAFAKCSRSPESFKTIADELTDEKSADFHEKWVVGYGHSSVAEHATLHLAIENVSILATKVIEDNRLASYTEKSTRYQIFDRDKYYKPGNILSSEFVGDYETTLNYIFDAYTGLNVSMRDFIVKKYPRDNEQNEKVYNAITKARVCDNTRYLLPTATLTNLGMTVNARQLEHAIVKLLSHPLEELEKIGERLKEESLKITPTLIKFANANEYLQKTEQELAVLAKYTLIDAPASVNPVEIVDYDRAAENKLVASLLYRHSHEPYKQIYAKIKNMTAAQKEKIIDTALKYRSDYDQPLRELENIYYTFDILMDYGAFRDVQRHRMATQLNQKITVAHGYEIPEEIIQAGLEKDFRAVMDRAAELYNELAEEFPNEAQYVVPLAFRKRTLFTWNLRELHHFISLRSGSKGHISYRRVAQACWQKLSEIQPLLAKYIRVNMQGGSDSWASTMFKPEYNYMPQNKK</sequence>
<dbReference type="GO" id="GO:0050797">
    <property type="term" value="F:thymidylate synthase (FAD) activity"/>
    <property type="evidence" value="ECO:0007669"/>
    <property type="project" value="InterPro"/>
</dbReference>
<accession>A0A1F6G1T5</accession>
<evidence type="ECO:0000313" key="1">
    <source>
        <dbReference type="EMBL" id="OGG92074.1"/>
    </source>
</evidence>
<organism evidence="1 2">
    <name type="scientific">Candidatus Kuenenbacteria bacterium RIFCSPLOWO2_12_FULL_42_13</name>
    <dbReference type="NCBI Taxonomy" id="1798565"/>
    <lineage>
        <taxon>Bacteria</taxon>
        <taxon>Candidatus Kueneniibacteriota</taxon>
    </lineage>
</organism>
<dbReference type="AlphaFoldDB" id="A0A1F6G1T5"/>
<evidence type="ECO:0000313" key="2">
    <source>
        <dbReference type="Proteomes" id="UP000177320"/>
    </source>
</evidence>
<name>A0A1F6G1T5_9BACT</name>
<dbReference type="GO" id="GO:0070402">
    <property type="term" value="F:NADPH binding"/>
    <property type="evidence" value="ECO:0007669"/>
    <property type="project" value="TreeGrafter"/>
</dbReference>
<dbReference type="GO" id="GO:0004799">
    <property type="term" value="F:thymidylate synthase activity"/>
    <property type="evidence" value="ECO:0007669"/>
    <property type="project" value="TreeGrafter"/>
</dbReference>
<comment type="caution">
    <text evidence="1">The sequence shown here is derived from an EMBL/GenBank/DDBJ whole genome shotgun (WGS) entry which is preliminary data.</text>
</comment>
<dbReference type="Pfam" id="PF02511">
    <property type="entry name" value="Thy1"/>
    <property type="match status" value="2"/>
</dbReference>
<protein>
    <recommendedName>
        <fullName evidence="3">Thymidylate synthase, flavin-dependent</fullName>
    </recommendedName>
</protein>
<dbReference type="PANTHER" id="PTHR34934:SF1">
    <property type="entry name" value="FLAVIN-DEPENDENT THYMIDYLATE SYNTHASE"/>
    <property type="match status" value="1"/>
</dbReference>
<evidence type="ECO:0008006" key="3">
    <source>
        <dbReference type="Google" id="ProtNLM"/>
    </source>
</evidence>
<dbReference type="Gene3D" id="3.30.1360.170">
    <property type="match status" value="2"/>
</dbReference>
<reference evidence="1 2" key="1">
    <citation type="journal article" date="2016" name="Nat. Commun.">
        <title>Thousands of microbial genomes shed light on interconnected biogeochemical processes in an aquifer system.</title>
        <authorList>
            <person name="Anantharaman K."/>
            <person name="Brown C.T."/>
            <person name="Hug L.A."/>
            <person name="Sharon I."/>
            <person name="Castelle C.J."/>
            <person name="Probst A.J."/>
            <person name="Thomas B.C."/>
            <person name="Singh A."/>
            <person name="Wilkins M.J."/>
            <person name="Karaoz U."/>
            <person name="Brodie E.L."/>
            <person name="Williams K.H."/>
            <person name="Hubbard S.S."/>
            <person name="Banfield J.F."/>
        </authorList>
    </citation>
    <scope>NUCLEOTIDE SEQUENCE [LARGE SCALE GENOMIC DNA]</scope>
</reference>
<dbReference type="GO" id="GO:0006231">
    <property type="term" value="P:dTMP biosynthetic process"/>
    <property type="evidence" value="ECO:0007669"/>
    <property type="project" value="InterPro"/>
</dbReference>
<dbReference type="Proteomes" id="UP000177320">
    <property type="component" value="Unassembled WGS sequence"/>
</dbReference>
<dbReference type="EMBL" id="MFNA01000025">
    <property type="protein sequence ID" value="OGG92074.1"/>
    <property type="molecule type" value="Genomic_DNA"/>
</dbReference>
<dbReference type="InterPro" id="IPR003669">
    <property type="entry name" value="Thymidylate_synthase_ThyX"/>
</dbReference>
<dbReference type="CDD" id="cd20175">
    <property type="entry name" value="ThyX"/>
    <property type="match status" value="2"/>
</dbReference>
<proteinExistence type="predicted"/>
<dbReference type="InterPro" id="IPR036098">
    <property type="entry name" value="Thymidylate_synthase_ThyX_sf"/>
</dbReference>